<keyword evidence="3 6" id="KW-0285">Flavoprotein</keyword>
<evidence type="ECO:0000313" key="11">
    <source>
        <dbReference type="Proteomes" id="UP001210380"/>
    </source>
</evidence>
<dbReference type="InterPro" id="IPR013786">
    <property type="entry name" value="AcylCoA_DH/ox_N"/>
</dbReference>
<dbReference type="InterPro" id="IPR009075">
    <property type="entry name" value="AcylCo_DH/oxidase_C"/>
</dbReference>
<feature type="domain" description="Acyl-CoA oxidase/dehydrogenase middle" evidence="8">
    <location>
        <begin position="121"/>
        <end position="222"/>
    </location>
</feature>
<evidence type="ECO:0000256" key="6">
    <source>
        <dbReference type="RuleBase" id="RU362125"/>
    </source>
</evidence>
<feature type="domain" description="Acyl-CoA dehydrogenase/oxidase C-terminal" evidence="7">
    <location>
        <begin position="235"/>
        <end position="374"/>
    </location>
</feature>
<dbReference type="InterPro" id="IPR006091">
    <property type="entry name" value="Acyl-CoA_Oxase/DH_mid-dom"/>
</dbReference>
<dbReference type="InterPro" id="IPR009100">
    <property type="entry name" value="AcylCoA_DH/oxidase_NM_dom_sf"/>
</dbReference>
<dbReference type="EMBL" id="JAQGLA010000001">
    <property type="protein sequence ID" value="MDA3623998.1"/>
    <property type="molecule type" value="Genomic_DNA"/>
</dbReference>
<sequence length="379" mass="41424">MDFGFTPEEEAFRGEVLEFLDEFHDVRGYFHRGANTPDSVRRVYRALGDRGWLSLSWPVEFGGAGRSPAYEFILWDEMAYARVARPPMGPGLVAKALMSHGTDEQRARFLTGLRRGRINFCLGYSEPDAGSDLAAVRTRARLDDGGTSRSSEAEYVVDGAKCWTSNAHWSDYIWLLCRTGPKDSRSRGLSVLIVPLDSPGVSVSPIPTLDGGRLNEVRFDGVRVPVANRVGDEDEGWQVVSSALAVERHVQFPPKRLRRDLHDVVAGLETAGVLGDPVVRHRLEELAVRVAEVEALALALLGEVISGEPSAVPAAYHKLAGTVLAQDIARAGLEFGSSEAFVKGTDAEFMWRQSILETIGGGTSEVMRGLIARQEFGLS</sequence>
<comment type="similarity">
    <text evidence="2 6">Belongs to the acyl-CoA dehydrogenase family.</text>
</comment>
<comment type="cofactor">
    <cofactor evidence="1 6">
        <name>FAD</name>
        <dbReference type="ChEBI" id="CHEBI:57692"/>
    </cofactor>
</comment>
<dbReference type="Pfam" id="PF02770">
    <property type="entry name" value="Acyl-CoA_dh_M"/>
    <property type="match status" value="1"/>
</dbReference>
<evidence type="ECO:0000256" key="1">
    <source>
        <dbReference type="ARBA" id="ARBA00001974"/>
    </source>
</evidence>
<dbReference type="InterPro" id="IPR037069">
    <property type="entry name" value="AcylCoA_DH/ox_N_sf"/>
</dbReference>
<accession>A0ABT4UQK0</accession>
<dbReference type="Proteomes" id="UP001210380">
    <property type="component" value="Unassembled WGS sequence"/>
</dbReference>
<dbReference type="PANTHER" id="PTHR43292">
    <property type="entry name" value="ACYL-COA DEHYDROGENASE"/>
    <property type="match status" value="1"/>
</dbReference>
<comment type="caution">
    <text evidence="10">The sequence shown here is derived from an EMBL/GenBank/DDBJ whole genome shotgun (WGS) entry which is preliminary data.</text>
</comment>
<organism evidence="10 11">
    <name type="scientific">Saccharopolyspora oryzae</name>
    <dbReference type="NCBI Taxonomy" id="2997343"/>
    <lineage>
        <taxon>Bacteria</taxon>
        <taxon>Bacillati</taxon>
        <taxon>Actinomycetota</taxon>
        <taxon>Actinomycetes</taxon>
        <taxon>Pseudonocardiales</taxon>
        <taxon>Pseudonocardiaceae</taxon>
        <taxon>Saccharopolyspora</taxon>
    </lineage>
</organism>
<protein>
    <submittedName>
        <fullName evidence="10">Acyl-CoA dehydrogenase family protein</fullName>
    </submittedName>
</protein>
<dbReference type="PANTHER" id="PTHR43292:SF3">
    <property type="entry name" value="ACYL-COA DEHYDROGENASE FADE29"/>
    <property type="match status" value="1"/>
</dbReference>
<evidence type="ECO:0000259" key="7">
    <source>
        <dbReference type="Pfam" id="PF00441"/>
    </source>
</evidence>
<dbReference type="SUPFAM" id="SSF47203">
    <property type="entry name" value="Acyl-CoA dehydrogenase C-terminal domain-like"/>
    <property type="match status" value="1"/>
</dbReference>
<dbReference type="Gene3D" id="2.40.110.10">
    <property type="entry name" value="Butyryl-CoA Dehydrogenase, subunit A, domain 2"/>
    <property type="match status" value="1"/>
</dbReference>
<evidence type="ECO:0000256" key="4">
    <source>
        <dbReference type="ARBA" id="ARBA00022827"/>
    </source>
</evidence>
<reference evidence="10 11" key="1">
    <citation type="submission" date="2022-11" db="EMBL/GenBank/DDBJ databases">
        <title>Draft genome sequence of Saccharopolyspora sp. WRP15-2 isolated from rhizosphere soils of wild rice in Thailand.</title>
        <authorList>
            <person name="Duangmal K."/>
            <person name="Kammanee S."/>
            <person name="Muangham S."/>
        </authorList>
    </citation>
    <scope>NUCLEOTIDE SEQUENCE [LARGE SCALE GENOMIC DNA]</scope>
    <source>
        <strain evidence="10 11">WRP15-2</strain>
    </source>
</reference>
<dbReference type="Gene3D" id="1.20.140.10">
    <property type="entry name" value="Butyryl-CoA Dehydrogenase, subunit A, domain 3"/>
    <property type="match status" value="1"/>
</dbReference>
<keyword evidence="5 6" id="KW-0560">Oxidoreductase</keyword>
<evidence type="ECO:0000259" key="8">
    <source>
        <dbReference type="Pfam" id="PF02770"/>
    </source>
</evidence>
<dbReference type="Pfam" id="PF02771">
    <property type="entry name" value="Acyl-CoA_dh_N"/>
    <property type="match status" value="1"/>
</dbReference>
<dbReference type="InterPro" id="IPR036250">
    <property type="entry name" value="AcylCo_DH-like_C"/>
</dbReference>
<name>A0ABT4UQK0_9PSEU</name>
<evidence type="ECO:0000259" key="9">
    <source>
        <dbReference type="Pfam" id="PF02771"/>
    </source>
</evidence>
<feature type="domain" description="Acyl-CoA dehydrogenase/oxidase N-terminal" evidence="9">
    <location>
        <begin position="6"/>
        <end position="116"/>
    </location>
</feature>
<dbReference type="Gene3D" id="1.10.540.10">
    <property type="entry name" value="Acyl-CoA dehydrogenase/oxidase, N-terminal domain"/>
    <property type="match status" value="1"/>
</dbReference>
<dbReference type="Pfam" id="PF00441">
    <property type="entry name" value="Acyl-CoA_dh_1"/>
    <property type="match status" value="1"/>
</dbReference>
<keyword evidence="11" id="KW-1185">Reference proteome</keyword>
<dbReference type="InterPro" id="IPR046373">
    <property type="entry name" value="Acyl-CoA_Oxase/DH_mid-dom_sf"/>
</dbReference>
<proteinExistence type="inferred from homology"/>
<keyword evidence="4 6" id="KW-0274">FAD</keyword>
<gene>
    <name evidence="10" type="ORF">OU415_01040</name>
</gene>
<evidence type="ECO:0000256" key="2">
    <source>
        <dbReference type="ARBA" id="ARBA00009347"/>
    </source>
</evidence>
<evidence type="ECO:0000313" key="10">
    <source>
        <dbReference type="EMBL" id="MDA3623998.1"/>
    </source>
</evidence>
<dbReference type="RefSeq" id="WP_270946567.1">
    <property type="nucleotide sequence ID" value="NZ_JAQGLA010000001.1"/>
</dbReference>
<dbReference type="InterPro" id="IPR052161">
    <property type="entry name" value="Mycobact_Acyl-CoA_DH"/>
</dbReference>
<evidence type="ECO:0000256" key="5">
    <source>
        <dbReference type="ARBA" id="ARBA00023002"/>
    </source>
</evidence>
<evidence type="ECO:0000256" key="3">
    <source>
        <dbReference type="ARBA" id="ARBA00022630"/>
    </source>
</evidence>
<dbReference type="SUPFAM" id="SSF56645">
    <property type="entry name" value="Acyl-CoA dehydrogenase NM domain-like"/>
    <property type="match status" value="1"/>
</dbReference>